<evidence type="ECO:0008006" key="3">
    <source>
        <dbReference type="Google" id="ProtNLM"/>
    </source>
</evidence>
<organism evidence="1 2">
    <name type="scientific">Crenichthys baileyi</name>
    <name type="common">White River springfish</name>
    <dbReference type="NCBI Taxonomy" id="28760"/>
    <lineage>
        <taxon>Eukaryota</taxon>
        <taxon>Metazoa</taxon>
        <taxon>Chordata</taxon>
        <taxon>Craniata</taxon>
        <taxon>Vertebrata</taxon>
        <taxon>Euteleostomi</taxon>
        <taxon>Actinopterygii</taxon>
        <taxon>Neopterygii</taxon>
        <taxon>Teleostei</taxon>
        <taxon>Neoteleostei</taxon>
        <taxon>Acanthomorphata</taxon>
        <taxon>Ovalentaria</taxon>
        <taxon>Atherinomorphae</taxon>
        <taxon>Cyprinodontiformes</taxon>
        <taxon>Goodeidae</taxon>
        <taxon>Crenichthys</taxon>
    </lineage>
</organism>
<protein>
    <recommendedName>
        <fullName evidence="3">Leucine-rich repeat kinase 1</fullName>
    </recommendedName>
</protein>
<dbReference type="InterPro" id="IPR036322">
    <property type="entry name" value="WD40_repeat_dom_sf"/>
</dbReference>
<evidence type="ECO:0000313" key="1">
    <source>
        <dbReference type="EMBL" id="KAK5605549.1"/>
    </source>
</evidence>
<dbReference type="SUPFAM" id="SSF50978">
    <property type="entry name" value="WD40 repeat-like"/>
    <property type="match status" value="1"/>
</dbReference>
<gene>
    <name evidence="1" type="ORF">CRENBAI_010347</name>
</gene>
<evidence type="ECO:0000313" key="2">
    <source>
        <dbReference type="Proteomes" id="UP001311232"/>
    </source>
</evidence>
<dbReference type="Proteomes" id="UP001311232">
    <property type="component" value="Unassembled WGS sequence"/>
</dbReference>
<keyword evidence="2" id="KW-1185">Reference proteome</keyword>
<name>A0AAV9R6Z4_9TELE</name>
<proteinExistence type="predicted"/>
<sequence length="466" mass="51533">MSCPGNKISCQMKMRNSLWMATEEQEVFIYSLKDMCPLSQPQKRLSCPAVVTCVFHVPAGEQSLAKVFAGMSDGLVAVYTLVDDLPLDGETYLCSHTLNKTVFGLKDSDPRQRPYPVRSMALVSSGSQLWFSNGPGLLVIDTVSLQAVRRLEPYKAPSSIVSMTTSFSLWGEEAVWTLDDHSNTVLLYYAASYELCATYCCGNRNPLRDVFTVQRPAGMAMVAGDDINTTDQNGKLEWSNRDVTLIFSEEAGTQIIMHQDSVTEYCSLSSTCSLEPPEANSLSTTDFSSLKGRGCVPLPLNLQDSGRHLDQQASLNTQPHSAETINHAIPELQAFNLLPVNGTLWIPRRGGDMIIIEIQSCASQLMGRVTAVLSPPGLSSLGTLEEAALVAKDTVVCGFQQKENMEWCLVVWRAWGSSKLNVFYQSYEELYRSESNMRKRRCLKVPHRSVQRITCSSKASEGTDEE</sequence>
<reference evidence="1 2" key="1">
    <citation type="submission" date="2021-06" db="EMBL/GenBank/DDBJ databases">
        <authorList>
            <person name="Palmer J.M."/>
        </authorList>
    </citation>
    <scope>NUCLEOTIDE SEQUENCE [LARGE SCALE GENOMIC DNA]</scope>
    <source>
        <strain evidence="1 2">MEX-2019</strain>
        <tissue evidence="1">Muscle</tissue>
    </source>
</reference>
<dbReference type="EMBL" id="JAHHUM010002216">
    <property type="protein sequence ID" value="KAK5605549.1"/>
    <property type="molecule type" value="Genomic_DNA"/>
</dbReference>
<accession>A0AAV9R6Z4</accession>
<comment type="caution">
    <text evidence="1">The sequence shown here is derived from an EMBL/GenBank/DDBJ whole genome shotgun (WGS) entry which is preliminary data.</text>
</comment>
<dbReference type="AlphaFoldDB" id="A0AAV9R6Z4"/>